<evidence type="ECO:0000313" key="2">
    <source>
        <dbReference type="Proteomes" id="UP001456344"/>
    </source>
</evidence>
<dbReference type="EMBL" id="CP150484">
    <property type="protein sequence ID" value="WYW20408.1"/>
    <property type="molecule type" value="Genomic_DNA"/>
</dbReference>
<protein>
    <submittedName>
        <fullName evidence="1">Uncharacterized protein</fullName>
    </submittedName>
</protein>
<keyword evidence="2" id="KW-1185">Reference proteome</keyword>
<accession>A0ACD5BMD9</accession>
<proteinExistence type="predicted"/>
<evidence type="ECO:0000313" key="1">
    <source>
        <dbReference type="EMBL" id="WYW20408.1"/>
    </source>
</evidence>
<name>A0ACD5BMD9_9PSEU</name>
<reference evidence="1" key="1">
    <citation type="submission" date="2023-10" db="EMBL/GenBank/DDBJ databases">
        <title>Whole genome sequencing of actinobacterial strain Amycolatopsis sp. (BCA-696) identifies the underlying plant growth-promoting genes.</title>
        <authorList>
            <person name="Gandham P."/>
            <person name="Vadla N."/>
            <person name="Saji A."/>
            <person name="Srinivas V."/>
            <person name="Ruperao P."/>
            <person name="Selvanayagam S."/>
            <person name="Saxena R.K."/>
            <person name="Rathore A."/>
            <person name="Gopalakrishnan S."/>
            <person name="Thakur V."/>
        </authorList>
    </citation>
    <scope>NUCLEOTIDE SEQUENCE</scope>
    <source>
        <strain evidence="1">BCA-696</strain>
    </source>
</reference>
<sequence length="65" mass="6923">MRHVSRPSGAVQGGRREAGGSSKSRMAGPGRRTNAGSVEAPGDSRYRSYYRIGENAFAALGYFIS</sequence>
<dbReference type="Proteomes" id="UP001456344">
    <property type="component" value="Chromosome"/>
</dbReference>
<organism evidence="1 2">
    <name type="scientific">Amycolatopsis coloradensis</name>
    <dbReference type="NCBI Taxonomy" id="76021"/>
    <lineage>
        <taxon>Bacteria</taxon>
        <taxon>Bacillati</taxon>
        <taxon>Actinomycetota</taxon>
        <taxon>Actinomycetes</taxon>
        <taxon>Pseudonocardiales</taxon>
        <taxon>Pseudonocardiaceae</taxon>
        <taxon>Amycolatopsis</taxon>
    </lineage>
</organism>
<gene>
    <name evidence="1" type="ORF">LCL61_33145</name>
</gene>